<comment type="similarity">
    <text evidence="1">Belongs to the prephenate/arogenate dehydrogenase family.</text>
</comment>
<dbReference type="PROSITE" id="PS51176">
    <property type="entry name" value="PDH_ADH"/>
    <property type="match status" value="1"/>
</dbReference>
<name>A0ABV3I1H9_9ACTN</name>
<dbReference type="RefSeq" id="WP_364598749.1">
    <property type="nucleotide sequence ID" value="NZ_JBFAQK010000046.1"/>
</dbReference>
<feature type="domain" description="Prephenate/arogenate dehydrogenase" evidence="3">
    <location>
        <begin position="3"/>
        <end position="287"/>
    </location>
</feature>
<evidence type="ECO:0000259" key="3">
    <source>
        <dbReference type="PROSITE" id="PS51176"/>
    </source>
</evidence>
<dbReference type="InterPro" id="IPR046826">
    <property type="entry name" value="PDH_N"/>
</dbReference>
<keyword evidence="5" id="KW-1185">Reference proteome</keyword>
<dbReference type="Gene3D" id="1.10.3660.10">
    <property type="entry name" value="6-phosphogluconate dehydrogenase C-terminal like domain"/>
    <property type="match status" value="1"/>
</dbReference>
<dbReference type="InterPro" id="IPR003099">
    <property type="entry name" value="Prephen_DH"/>
</dbReference>
<gene>
    <name evidence="4" type="ORF">AB0K36_25815</name>
</gene>
<dbReference type="InterPro" id="IPR036291">
    <property type="entry name" value="NAD(P)-bd_dom_sf"/>
</dbReference>
<comment type="caution">
    <text evidence="4">The sequence shown here is derived from an EMBL/GenBank/DDBJ whole genome shotgun (WGS) entry which is preliminary data.</text>
</comment>
<proteinExistence type="inferred from homology"/>
<dbReference type="InterPro" id="IPR008927">
    <property type="entry name" value="6-PGluconate_DH-like_C_sf"/>
</dbReference>
<accession>A0ABV3I1H9</accession>
<dbReference type="InterPro" id="IPR046825">
    <property type="entry name" value="PDH_C"/>
</dbReference>
<dbReference type="Proteomes" id="UP001552521">
    <property type="component" value="Unassembled WGS sequence"/>
</dbReference>
<dbReference type="PANTHER" id="PTHR21363:SF0">
    <property type="entry name" value="PREPHENATE DEHYDROGENASE [NADP(+)]"/>
    <property type="match status" value="1"/>
</dbReference>
<dbReference type="EMBL" id="JBFAQK010000046">
    <property type="protein sequence ID" value="MEV4684183.1"/>
    <property type="molecule type" value="Genomic_DNA"/>
</dbReference>
<keyword evidence="2" id="KW-0560">Oxidoreductase</keyword>
<dbReference type="Pfam" id="PF20463">
    <property type="entry name" value="PDH_C"/>
    <property type="match status" value="1"/>
</dbReference>
<organism evidence="4 5">
    <name type="scientific">Streptomyces kurssanovii</name>
    <dbReference type="NCBI Taxonomy" id="67312"/>
    <lineage>
        <taxon>Bacteria</taxon>
        <taxon>Bacillati</taxon>
        <taxon>Actinomycetota</taxon>
        <taxon>Actinomycetes</taxon>
        <taxon>Kitasatosporales</taxon>
        <taxon>Streptomycetaceae</taxon>
        <taxon>Streptomyces</taxon>
    </lineage>
</organism>
<evidence type="ECO:0000256" key="2">
    <source>
        <dbReference type="ARBA" id="ARBA00023002"/>
    </source>
</evidence>
<reference evidence="4 5" key="1">
    <citation type="submission" date="2024-06" db="EMBL/GenBank/DDBJ databases">
        <title>The Natural Products Discovery Center: Release of the First 8490 Sequenced Strains for Exploring Actinobacteria Biosynthetic Diversity.</title>
        <authorList>
            <person name="Kalkreuter E."/>
            <person name="Kautsar S.A."/>
            <person name="Yang D."/>
            <person name="Bader C.D."/>
            <person name="Teijaro C.N."/>
            <person name="Fluegel L."/>
            <person name="Davis C.M."/>
            <person name="Simpson J.R."/>
            <person name="Lauterbach L."/>
            <person name="Steele A.D."/>
            <person name="Gui C."/>
            <person name="Meng S."/>
            <person name="Li G."/>
            <person name="Viehrig K."/>
            <person name="Ye F."/>
            <person name="Su P."/>
            <person name="Kiefer A.F."/>
            <person name="Nichols A."/>
            <person name="Cepeda A.J."/>
            <person name="Yan W."/>
            <person name="Fan B."/>
            <person name="Jiang Y."/>
            <person name="Adhikari A."/>
            <person name="Zheng C.-J."/>
            <person name="Schuster L."/>
            <person name="Cowan T.M."/>
            <person name="Smanski M.J."/>
            <person name="Chevrette M.G."/>
            <person name="De Carvalho L.P.S."/>
            <person name="Shen B."/>
        </authorList>
    </citation>
    <scope>NUCLEOTIDE SEQUENCE [LARGE SCALE GENOMIC DNA]</scope>
    <source>
        <strain evidence="4 5">NPDC049344</strain>
    </source>
</reference>
<dbReference type="InterPro" id="IPR050812">
    <property type="entry name" value="Preph/Arog_dehydrog"/>
</dbReference>
<sequence length="295" mass="30208">MFERCVVVGGAGAVGRMFSHWLVRSRVAVVWLDLEEAVAGAGAVDGVRVVAGDVRRPGPEAVAVLAAADVVVLAVPEPVAWEAVGVLARVMRPGAVLADTLSVKSRIAGRLRQAAPGLQAVGLNPMFAPSLGLPGRPVAAAVVTDGPGVRALVELVAQWGARVVEMPAEQHDALTALQQAATHAAVLAFGLGLGELSADVGALRDSAPPPHLAMLALLARIAGGTPEVYFDIQAANPGAPAARQALGRGLVRLGQAVEAGDEETFAALFAELRGVLGEHGAPLEQLCARMFTALR</sequence>
<evidence type="ECO:0000256" key="1">
    <source>
        <dbReference type="ARBA" id="ARBA00007964"/>
    </source>
</evidence>
<dbReference type="SUPFAM" id="SSF48179">
    <property type="entry name" value="6-phosphogluconate dehydrogenase C-terminal domain-like"/>
    <property type="match status" value="1"/>
</dbReference>
<dbReference type="Gene3D" id="3.40.50.720">
    <property type="entry name" value="NAD(P)-binding Rossmann-like Domain"/>
    <property type="match status" value="1"/>
</dbReference>
<dbReference type="PANTHER" id="PTHR21363">
    <property type="entry name" value="PREPHENATE DEHYDROGENASE"/>
    <property type="match status" value="1"/>
</dbReference>
<evidence type="ECO:0000313" key="5">
    <source>
        <dbReference type="Proteomes" id="UP001552521"/>
    </source>
</evidence>
<evidence type="ECO:0000313" key="4">
    <source>
        <dbReference type="EMBL" id="MEV4684183.1"/>
    </source>
</evidence>
<dbReference type="Pfam" id="PF02153">
    <property type="entry name" value="PDH_N"/>
    <property type="match status" value="1"/>
</dbReference>
<dbReference type="SUPFAM" id="SSF51735">
    <property type="entry name" value="NAD(P)-binding Rossmann-fold domains"/>
    <property type="match status" value="1"/>
</dbReference>
<protein>
    <submittedName>
        <fullName evidence="4">Prephenate dehydrogenase/arogenate dehydrogenase family protein</fullName>
    </submittedName>
</protein>